<accession>A0A1U9K4I7</accession>
<feature type="transmembrane region" description="Helical" evidence="1">
    <location>
        <begin position="12"/>
        <end position="37"/>
    </location>
</feature>
<name>A0A1U9K4I7_9BACL</name>
<dbReference type="AlphaFoldDB" id="A0A1U9K4I7"/>
<evidence type="ECO:0000256" key="1">
    <source>
        <dbReference type="SAM" id="Phobius"/>
    </source>
</evidence>
<evidence type="ECO:0000313" key="2">
    <source>
        <dbReference type="EMBL" id="AQS54930.1"/>
    </source>
</evidence>
<reference evidence="2 3" key="1">
    <citation type="journal article" date="2015" name="Int. J. Syst. Evol. Microbiol.">
        <title>Novibacillus thermophilus gen. nov., sp. nov., a Gram-staining-negative and moderately thermophilic member of the family Thermoactinomycetaceae.</title>
        <authorList>
            <person name="Yang G."/>
            <person name="Chen J."/>
            <person name="Zhou S."/>
        </authorList>
    </citation>
    <scope>NUCLEOTIDE SEQUENCE [LARGE SCALE GENOMIC DNA]</scope>
    <source>
        <strain evidence="2 3">SG-1</strain>
    </source>
</reference>
<proteinExistence type="predicted"/>
<keyword evidence="3" id="KW-1185">Reference proteome</keyword>
<keyword evidence="1" id="KW-0812">Transmembrane</keyword>
<keyword evidence="1" id="KW-0472">Membrane</keyword>
<organism evidence="2 3">
    <name type="scientific">Novibacillus thermophilus</name>
    <dbReference type="NCBI Taxonomy" id="1471761"/>
    <lineage>
        <taxon>Bacteria</taxon>
        <taxon>Bacillati</taxon>
        <taxon>Bacillota</taxon>
        <taxon>Bacilli</taxon>
        <taxon>Bacillales</taxon>
        <taxon>Thermoactinomycetaceae</taxon>
        <taxon>Novibacillus</taxon>
    </lineage>
</organism>
<dbReference type="RefSeq" id="WP_077718746.1">
    <property type="nucleotide sequence ID" value="NZ_CP019699.1"/>
</dbReference>
<dbReference type="Proteomes" id="UP000188603">
    <property type="component" value="Chromosome"/>
</dbReference>
<dbReference type="EMBL" id="CP019699">
    <property type="protein sequence ID" value="AQS54930.1"/>
    <property type="molecule type" value="Genomic_DNA"/>
</dbReference>
<evidence type="ECO:0000313" key="3">
    <source>
        <dbReference type="Proteomes" id="UP000188603"/>
    </source>
</evidence>
<dbReference type="OrthoDB" id="2970823at2"/>
<gene>
    <name evidence="2" type="ORF">B0W44_03220</name>
</gene>
<keyword evidence="1" id="KW-1133">Transmembrane helix</keyword>
<sequence>MFHKMSTGMQNVYGWMAMLTMALGFFVFLMFCAAFIIGGEVGAALASAAGTLMNWGIRLAACAILIGLVCIYFNKEHTLSMKAENRSPSPPVD</sequence>
<dbReference type="STRING" id="1471761.B0W44_03220"/>
<protein>
    <submittedName>
        <fullName evidence="2">Uncharacterized protein</fullName>
    </submittedName>
</protein>
<dbReference type="KEGG" id="ntr:B0W44_03220"/>
<feature type="transmembrane region" description="Helical" evidence="1">
    <location>
        <begin position="57"/>
        <end position="74"/>
    </location>
</feature>